<evidence type="ECO:0000256" key="1">
    <source>
        <dbReference type="SAM" id="MobiDB-lite"/>
    </source>
</evidence>
<sequence length="218" mass="23078">MTPEPTIDGKLQPVHEPAAVKRTEPTIAQEPQRHEMSVQPLDLSALPWLLHPLAPPGSSVLTAPQGFLIPPALPWSDITLSVSQTYRPLATLRPFTLSALSGSAFPPDLPWFSFPLAPPQSSGILAPLQRFITVAPPPGPSVLPGLICSPSSPWALPKSNQINTMAPLSLDSTVGLRPGSGLGPCLATPAPGSVLVSFLLCWLCSYLPEFPHTCSVSH</sequence>
<proteinExistence type="predicted"/>
<comment type="caution">
    <text evidence="2">The sequence shown here is derived from an EMBL/GenBank/DDBJ whole genome shotgun (WGS) entry which is preliminary data.</text>
</comment>
<dbReference type="Proteomes" id="UP000281406">
    <property type="component" value="Unassembled WGS sequence"/>
</dbReference>
<evidence type="ECO:0000313" key="3">
    <source>
        <dbReference type="Proteomes" id="UP000281406"/>
    </source>
</evidence>
<evidence type="ECO:0000313" key="2">
    <source>
        <dbReference type="EMBL" id="ROL32981.1"/>
    </source>
</evidence>
<name>A0A3N0Y2X0_ANAGA</name>
<accession>A0A3N0Y2X0</accession>
<organism evidence="2 3">
    <name type="scientific">Anabarilius grahami</name>
    <name type="common">Kanglang fish</name>
    <name type="synonym">Barilius grahami</name>
    <dbReference type="NCBI Taxonomy" id="495550"/>
    <lineage>
        <taxon>Eukaryota</taxon>
        <taxon>Metazoa</taxon>
        <taxon>Chordata</taxon>
        <taxon>Craniata</taxon>
        <taxon>Vertebrata</taxon>
        <taxon>Euteleostomi</taxon>
        <taxon>Actinopterygii</taxon>
        <taxon>Neopterygii</taxon>
        <taxon>Teleostei</taxon>
        <taxon>Ostariophysi</taxon>
        <taxon>Cypriniformes</taxon>
        <taxon>Xenocyprididae</taxon>
        <taxon>Xenocypridinae</taxon>
        <taxon>Xenocypridinae incertae sedis</taxon>
        <taxon>Anabarilius</taxon>
    </lineage>
</organism>
<protein>
    <submittedName>
        <fullName evidence="2">Uncharacterized protein</fullName>
    </submittedName>
</protein>
<keyword evidence="3" id="KW-1185">Reference proteome</keyword>
<gene>
    <name evidence="2" type="ORF">DPX16_5876</name>
</gene>
<reference evidence="2 3" key="1">
    <citation type="submission" date="2018-10" db="EMBL/GenBank/DDBJ databases">
        <title>Genome assembly for a Yunnan-Guizhou Plateau 3E fish, Anabarilius grahami (Regan), and its evolutionary and genetic applications.</title>
        <authorList>
            <person name="Jiang W."/>
        </authorList>
    </citation>
    <scope>NUCLEOTIDE SEQUENCE [LARGE SCALE GENOMIC DNA]</scope>
    <source>
        <strain evidence="2">AG-KIZ</strain>
        <tissue evidence="2">Muscle</tissue>
    </source>
</reference>
<dbReference type="AlphaFoldDB" id="A0A3N0Y2X0"/>
<feature type="region of interest" description="Disordered" evidence="1">
    <location>
        <begin position="1"/>
        <end position="36"/>
    </location>
</feature>
<dbReference type="EMBL" id="RJVU01053528">
    <property type="protein sequence ID" value="ROL32981.1"/>
    <property type="molecule type" value="Genomic_DNA"/>
</dbReference>